<name>A0AAJ0CXS3_9HYPO</name>
<sequence>MRLLYIDNSSATKPDELVDATYFTAVRRAKSRQWYDPINLINASQPTEVDTWHSIVRELPVYRIDTGAGEKVNDLIIPKW</sequence>
<keyword evidence="2" id="KW-1185">Reference proteome</keyword>
<gene>
    <name evidence="1" type="ORF">QQS21_001006</name>
</gene>
<protein>
    <submittedName>
        <fullName evidence="1">Uncharacterized protein</fullName>
    </submittedName>
</protein>
<reference evidence="1" key="1">
    <citation type="submission" date="2023-06" db="EMBL/GenBank/DDBJ databases">
        <title>Conoideocrella luteorostrata (Hypocreales: Clavicipitaceae), a potential biocontrol fungus for elongate hemlock scale in United States Christmas tree production areas.</title>
        <authorList>
            <person name="Barrett H."/>
            <person name="Lovett B."/>
            <person name="Macias A.M."/>
            <person name="Stajich J.E."/>
            <person name="Kasson M.T."/>
        </authorList>
    </citation>
    <scope>NUCLEOTIDE SEQUENCE</scope>
    <source>
        <strain evidence="1">ARSEF 14590</strain>
    </source>
</reference>
<evidence type="ECO:0000313" key="2">
    <source>
        <dbReference type="Proteomes" id="UP001251528"/>
    </source>
</evidence>
<organism evidence="1 2">
    <name type="scientific">Conoideocrella luteorostrata</name>
    <dbReference type="NCBI Taxonomy" id="1105319"/>
    <lineage>
        <taxon>Eukaryota</taxon>
        <taxon>Fungi</taxon>
        <taxon>Dikarya</taxon>
        <taxon>Ascomycota</taxon>
        <taxon>Pezizomycotina</taxon>
        <taxon>Sordariomycetes</taxon>
        <taxon>Hypocreomycetidae</taxon>
        <taxon>Hypocreales</taxon>
        <taxon>Clavicipitaceae</taxon>
        <taxon>Conoideocrella</taxon>
    </lineage>
</organism>
<comment type="caution">
    <text evidence="1">The sequence shown here is derived from an EMBL/GenBank/DDBJ whole genome shotgun (WGS) entry which is preliminary data.</text>
</comment>
<dbReference type="EMBL" id="JASWJB010000010">
    <property type="protein sequence ID" value="KAK2612895.1"/>
    <property type="molecule type" value="Genomic_DNA"/>
</dbReference>
<accession>A0AAJ0CXS3</accession>
<dbReference type="Proteomes" id="UP001251528">
    <property type="component" value="Unassembled WGS sequence"/>
</dbReference>
<dbReference type="AlphaFoldDB" id="A0AAJ0CXS3"/>
<proteinExistence type="predicted"/>
<evidence type="ECO:0000313" key="1">
    <source>
        <dbReference type="EMBL" id="KAK2612895.1"/>
    </source>
</evidence>